<dbReference type="Proteomes" id="UP000251296">
    <property type="component" value="Segment"/>
</dbReference>
<evidence type="ECO:0000313" key="1">
    <source>
        <dbReference type="EMBL" id="AWY06015.1"/>
    </source>
</evidence>
<proteinExistence type="predicted"/>
<dbReference type="GeneID" id="54993426"/>
<gene>
    <name evidence="1" type="primary">8</name>
    <name evidence="1" type="ORF">SEA_ROBSFEET_8</name>
</gene>
<sequence length="115" mass="12779">MSKPERTDTVADSIAAPAQYDGDVVIHDGGHWFEGERCVYCRTNVYDIGIYPDAPTICPTPREPVSYSTESRDPYPGVGALFNADLHAIDPTYAPREDWIVKGPRRIEHVGMGEQ</sequence>
<dbReference type="RefSeq" id="YP_009802870.1">
    <property type="nucleotide sequence ID" value="NC_047989.1"/>
</dbReference>
<name>A0A2Z4Q803_9CAUD</name>
<protein>
    <submittedName>
        <fullName evidence="1">Uncharacterized protein</fullName>
    </submittedName>
</protein>
<evidence type="ECO:0000313" key="2">
    <source>
        <dbReference type="Proteomes" id="UP000251296"/>
    </source>
</evidence>
<organism evidence="1 2">
    <name type="scientific">Microbacterium phage RobsFeet</name>
    <dbReference type="NCBI Taxonomy" id="2201442"/>
    <lineage>
        <taxon>Viruses</taxon>
        <taxon>Duplodnaviria</taxon>
        <taxon>Heunggongvirae</taxon>
        <taxon>Uroviricota</taxon>
        <taxon>Caudoviricetes</taxon>
        <taxon>Hodgkinviridae</taxon>
        <taxon>Metamorphoovirus</taxon>
        <taxon>Metamorphoovirus robsfeet</taxon>
    </lineage>
</organism>
<accession>A0A2Z4Q803</accession>
<reference evidence="1 2" key="1">
    <citation type="submission" date="2018-04" db="EMBL/GenBank/DDBJ databases">
        <authorList>
            <person name="Harrington T."/>
            <person name="Washburn E."/>
            <person name="Bricker J."/>
            <person name="McKinney A."/>
            <person name="Betsko A.J."/>
            <person name="Garlena R.A."/>
            <person name="Russell D.A."/>
            <person name="Pope W.A."/>
            <person name="Jacobs-Sera D."/>
            <person name="Hatfull G.F."/>
        </authorList>
    </citation>
    <scope>NUCLEOTIDE SEQUENCE [LARGE SCALE GENOMIC DNA]</scope>
</reference>
<dbReference type="EMBL" id="MH271312">
    <property type="protein sequence ID" value="AWY06015.1"/>
    <property type="molecule type" value="Genomic_DNA"/>
</dbReference>
<dbReference type="KEGG" id="vg:54993426"/>
<keyword evidence="2" id="KW-1185">Reference proteome</keyword>